<name>A0A6P5MY32_ARADU</name>
<dbReference type="AlphaFoldDB" id="A0A6P5MY32"/>
<dbReference type="InterPro" id="IPR003808">
    <property type="entry name" value="Fe-S_metab-assoc_dom"/>
</dbReference>
<dbReference type="GeneID" id="110272395"/>
<dbReference type="KEGG" id="adu:110272395"/>
<proteinExistence type="inferred from homology"/>
<dbReference type="Gene3D" id="3.90.1010.10">
    <property type="match status" value="1"/>
</dbReference>
<dbReference type="Proteomes" id="UP000515211">
    <property type="component" value="Chromosome 10"/>
</dbReference>
<organism evidence="4 5">
    <name type="scientific">Arachis duranensis</name>
    <name type="common">Wild peanut</name>
    <dbReference type="NCBI Taxonomy" id="130453"/>
    <lineage>
        <taxon>Eukaryota</taxon>
        <taxon>Viridiplantae</taxon>
        <taxon>Streptophyta</taxon>
        <taxon>Embryophyta</taxon>
        <taxon>Tracheophyta</taxon>
        <taxon>Spermatophyta</taxon>
        <taxon>Magnoliopsida</taxon>
        <taxon>eudicotyledons</taxon>
        <taxon>Gunneridae</taxon>
        <taxon>Pentapetalae</taxon>
        <taxon>rosids</taxon>
        <taxon>fabids</taxon>
        <taxon>Fabales</taxon>
        <taxon>Fabaceae</taxon>
        <taxon>Papilionoideae</taxon>
        <taxon>50 kb inversion clade</taxon>
        <taxon>dalbergioids sensu lato</taxon>
        <taxon>Dalbergieae</taxon>
        <taxon>Pterocarpus clade</taxon>
        <taxon>Arachis</taxon>
    </lineage>
</organism>
<gene>
    <name evidence="5" type="primary">LOC110272395</name>
</gene>
<dbReference type="RefSeq" id="XP_020988361.1">
    <property type="nucleotide sequence ID" value="XM_021132702.2"/>
</dbReference>
<evidence type="ECO:0000256" key="2">
    <source>
        <dbReference type="SAM" id="MobiDB-lite"/>
    </source>
</evidence>
<dbReference type="Pfam" id="PF02657">
    <property type="entry name" value="SufE"/>
    <property type="match status" value="1"/>
</dbReference>
<dbReference type="PANTHER" id="PTHR43597:SF5">
    <property type="entry name" value="SUFE-LIKE PROTEIN 2, CHLOROPLASTIC"/>
    <property type="match status" value="1"/>
</dbReference>
<keyword evidence="4" id="KW-1185">Reference proteome</keyword>
<sequence length="236" mass="26328">MLSSTFMTASHTLFTQPSNDNPSLSSKHNTRKTHQQLKPPIISSSSIKIQSQTHPILTAPSLPVTSSSSPSSITVKLNRLASEFNTLTEPIERVKRLLHYASLLPPFENSDRVPENRISGCTTQVWIVSAMDNDGKMWFRADSDSEISKGFCWCLVSAFNGTYPVEVLHVTEKDLCHMDLLGSGLKAQSRINTWHNLFLGMQKATKDLLFRTELDKGGCMYPIRGIQFERVGLSAE</sequence>
<feature type="domain" description="Fe-S metabolism associated" evidence="3">
    <location>
        <begin position="82"/>
        <end position="203"/>
    </location>
</feature>
<comment type="similarity">
    <text evidence="1">Belongs to the SufE family.</text>
</comment>
<evidence type="ECO:0000256" key="1">
    <source>
        <dbReference type="ARBA" id="ARBA00010282"/>
    </source>
</evidence>
<protein>
    <submittedName>
        <fullName evidence="5">SufE-like protein 2, chloroplastic</fullName>
    </submittedName>
</protein>
<reference evidence="4" key="1">
    <citation type="journal article" date="2016" name="Nat. Genet.">
        <title>The genome sequences of Arachis duranensis and Arachis ipaensis, the diploid ancestors of cultivated peanut.</title>
        <authorList>
            <person name="Bertioli D.J."/>
            <person name="Cannon S.B."/>
            <person name="Froenicke L."/>
            <person name="Huang G."/>
            <person name="Farmer A.D."/>
            <person name="Cannon E.K."/>
            <person name="Liu X."/>
            <person name="Gao D."/>
            <person name="Clevenger J."/>
            <person name="Dash S."/>
            <person name="Ren L."/>
            <person name="Moretzsohn M.C."/>
            <person name="Shirasawa K."/>
            <person name="Huang W."/>
            <person name="Vidigal B."/>
            <person name="Abernathy B."/>
            <person name="Chu Y."/>
            <person name="Niederhuth C.E."/>
            <person name="Umale P."/>
            <person name="Araujo A.C."/>
            <person name="Kozik A."/>
            <person name="Kim K.D."/>
            <person name="Burow M.D."/>
            <person name="Varshney R.K."/>
            <person name="Wang X."/>
            <person name="Zhang X."/>
            <person name="Barkley N."/>
            <person name="Guimaraes P.M."/>
            <person name="Isobe S."/>
            <person name="Guo B."/>
            <person name="Liao B."/>
            <person name="Stalker H.T."/>
            <person name="Schmitz R.J."/>
            <person name="Scheffler B.E."/>
            <person name="Leal-Bertioli S.C."/>
            <person name="Xun X."/>
            <person name="Jackson S.A."/>
            <person name="Michelmore R."/>
            <person name="Ozias-Akins P."/>
        </authorList>
    </citation>
    <scope>NUCLEOTIDE SEQUENCE [LARGE SCALE GENOMIC DNA]</scope>
    <source>
        <strain evidence="4">cv. V14167</strain>
    </source>
</reference>
<feature type="region of interest" description="Disordered" evidence="2">
    <location>
        <begin position="1"/>
        <end position="44"/>
    </location>
</feature>
<dbReference type="PANTHER" id="PTHR43597">
    <property type="entry name" value="SULFUR ACCEPTOR PROTEIN CSDE"/>
    <property type="match status" value="1"/>
</dbReference>
<evidence type="ECO:0000313" key="5">
    <source>
        <dbReference type="RefSeq" id="XP_020988361.1"/>
    </source>
</evidence>
<accession>A0A6P5MY32</accession>
<feature type="compositionally biased region" description="Polar residues" evidence="2">
    <location>
        <begin position="1"/>
        <end position="27"/>
    </location>
</feature>
<evidence type="ECO:0000259" key="3">
    <source>
        <dbReference type="Pfam" id="PF02657"/>
    </source>
</evidence>
<dbReference type="SUPFAM" id="SSF82649">
    <property type="entry name" value="SufE/NifU"/>
    <property type="match status" value="1"/>
</dbReference>
<evidence type="ECO:0000313" key="4">
    <source>
        <dbReference type="Proteomes" id="UP000515211"/>
    </source>
</evidence>
<reference evidence="5" key="2">
    <citation type="submission" date="2025-08" db="UniProtKB">
        <authorList>
            <consortium name="RefSeq"/>
        </authorList>
    </citation>
    <scope>IDENTIFICATION</scope>
    <source>
        <tissue evidence="5">Whole plant</tissue>
    </source>
</reference>